<evidence type="ECO:0000259" key="1">
    <source>
        <dbReference type="Pfam" id="PF09557"/>
    </source>
</evidence>
<accession>A0A975Y554</accession>
<keyword evidence="3" id="KW-1185">Reference proteome</keyword>
<dbReference type="Pfam" id="PF09557">
    <property type="entry name" value="DUF2382"/>
    <property type="match status" value="1"/>
</dbReference>
<protein>
    <recommendedName>
        <fullName evidence="1">DUF2382 domain-containing protein</fullName>
    </recommendedName>
</protein>
<feature type="domain" description="DUF2382" evidence="1">
    <location>
        <begin position="35"/>
        <end position="100"/>
    </location>
</feature>
<gene>
    <name evidence="2" type="ORF">B6N60_02558</name>
</gene>
<dbReference type="AlphaFoldDB" id="A0A975Y554"/>
<name>A0A975Y554_9NOST</name>
<dbReference type="KEGG" id="rsin:B6N60_02558"/>
<proteinExistence type="predicted"/>
<dbReference type="RefSeq" id="WP_190606808.1">
    <property type="nucleotide sequence ID" value="NZ_CP021056.1"/>
</dbReference>
<reference evidence="2" key="1">
    <citation type="submission" date="2017-04" db="EMBL/GenBank/DDBJ databases">
        <title>Genome deletions in a multicellular cyanobacterial endosymbiont for morphological adaptation in marine diatoms.</title>
        <authorList>
            <person name="Wang Y."/>
            <person name="Gao H."/>
            <person name="Li R."/>
            <person name="Xu X."/>
        </authorList>
    </citation>
    <scope>NUCLEOTIDE SEQUENCE</scope>
    <source>
        <strain evidence="2">FACHB 800</strain>
    </source>
</reference>
<organism evidence="2 3">
    <name type="scientific">Richelia sinica FACHB-800</name>
    <dbReference type="NCBI Taxonomy" id="1357546"/>
    <lineage>
        <taxon>Bacteria</taxon>
        <taxon>Bacillati</taxon>
        <taxon>Cyanobacteriota</taxon>
        <taxon>Cyanophyceae</taxon>
        <taxon>Nostocales</taxon>
        <taxon>Nostocaceae</taxon>
        <taxon>Richelia</taxon>
    </lineage>
</organism>
<dbReference type="InterPro" id="IPR019060">
    <property type="entry name" value="DUF2382"/>
</dbReference>
<dbReference type="EMBL" id="CP021056">
    <property type="protein sequence ID" value="QXE23862.1"/>
    <property type="molecule type" value="Genomic_DNA"/>
</dbReference>
<evidence type="ECO:0000313" key="2">
    <source>
        <dbReference type="EMBL" id="QXE23862.1"/>
    </source>
</evidence>
<evidence type="ECO:0000313" key="3">
    <source>
        <dbReference type="Proteomes" id="UP000683511"/>
    </source>
</evidence>
<dbReference type="Proteomes" id="UP000683511">
    <property type="component" value="Chromosome"/>
</dbReference>
<sequence length="171" mass="19516">MSESIHQESAINLPFIDDGLAGGNKFTELVEEEIIPLLEEKLIVNHTKQRIGEVIVRKQITTQMIEIPVRRERLIVEQISPTHRQLAEIDLKTGDREDIQLISKELPDNGHLHQGLLVCGQFISPKVASLILNAIALEQDHGCQQVQVIIAVENESQRQRYQEWFNRCSHS</sequence>